<reference evidence="2" key="1">
    <citation type="submission" date="2019-06" db="EMBL/GenBank/DDBJ databases">
        <authorList>
            <person name="Broberg M."/>
        </authorList>
    </citation>
    <scope>NUCLEOTIDE SEQUENCE [LARGE SCALE GENOMIC DNA]</scope>
</reference>
<protein>
    <submittedName>
        <fullName evidence="1">Uncharacterized protein</fullName>
    </submittedName>
</protein>
<keyword evidence="2" id="KW-1185">Reference proteome</keyword>
<reference evidence="1 2" key="2">
    <citation type="submission" date="2021-10" db="EMBL/GenBank/DDBJ databases">
        <authorList>
            <person name="Piombo E."/>
        </authorList>
    </citation>
    <scope>NUCLEOTIDE SEQUENCE [LARGE SCALE GENOMIC DNA]</scope>
</reference>
<proteinExistence type="predicted"/>
<dbReference type="AlphaFoldDB" id="A0A9N9Y7A3"/>
<dbReference type="Proteomes" id="UP000754883">
    <property type="component" value="Unassembled WGS sequence"/>
</dbReference>
<dbReference type="EMBL" id="CABFNO020001496">
    <property type="protein sequence ID" value="CAG9992540.1"/>
    <property type="molecule type" value="Genomic_DNA"/>
</dbReference>
<accession>A0A9N9Y7A3</accession>
<evidence type="ECO:0000313" key="2">
    <source>
        <dbReference type="Proteomes" id="UP000754883"/>
    </source>
</evidence>
<gene>
    <name evidence="1" type="ORF">CBYS24578_00010764</name>
</gene>
<comment type="caution">
    <text evidence="1">The sequence shown here is derived from an EMBL/GenBank/DDBJ whole genome shotgun (WGS) entry which is preliminary data.</text>
</comment>
<organism evidence="1 2">
    <name type="scientific">Clonostachys byssicola</name>
    <dbReference type="NCBI Taxonomy" id="160290"/>
    <lineage>
        <taxon>Eukaryota</taxon>
        <taxon>Fungi</taxon>
        <taxon>Dikarya</taxon>
        <taxon>Ascomycota</taxon>
        <taxon>Pezizomycotina</taxon>
        <taxon>Sordariomycetes</taxon>
        <taxon>Hypocreomycetidae</taxon>
        <taxon>Hypocreales</taxon>
        <taxon>Bionectriaceae</taxon>
        <taxon>Clonostachys</taxon>
    </lineage>
</organism>
<evidence type="ECO:0000313" key="1">
    <source>
        <dbReference type="EMBL" id="CAG9992540.1"/>
    </source>
</evidence>
<sequence>MSINLLVSLAIRSILFCRFLLSLFPLFLVSPIRGQTPLPHSLPFLFCLASSYLSPRPLHSSPSLLPSASITKFSSSLGPPPHFQLDHRPSPPSVHLL</sequence>
<name>A0A9N9Y7A3_9HYPO</name>